<proteinExistence type="predicted"/>
<dbReference type="NCBIfam" id="TIGR01764">
    <property type="entry name" value="excise"/>
    <property type="match status" value="1"/>
</dbReference>
<accession>A0ABU3TTT7</accession>
<dbReference type="InterPro" id="IPR041657">
    <property type="entry name" value="HTH_17"/>
</dbReference>
<reference evidence="2 3" key="1">
    <citation type="submission" date="2023-09" db="EMBL/GenBank/DDBJ databases">
        <title>Aquirufa genomes.</title>
        <authorList>
            <person name="Pitt A."/>
        </authorList>
    </citation>
    <scope>NUCLEOTIDE SEQUENCE [LARGE SCALE GENOMIC DNA]</scope>
    <source>
        <strain evidence="2 3">LEOWEIH-7C</strain>
    </source>
</reference>
<feature type="domain" description="Helix-turn-helix" evidence="1">
    <location>
        <begin position="80"/>
        <end position="125"/>
    </location>
</feature>
<dbReference type="InterPro" id="IPR009061">
    <property type="entry name" value="DNA-bd_dom_put_sf"/>
</dbReference>
<evidence type="ECO:0000313" key="3">
    <source>
        <dbReference type="Proteomes" id="UP001249959"/>
    </source>
</evidence>
<dbReference type="Proteomes" id="UP001249959">
    <property type="component" value="Unassembled WGS sequence"/>
</dbReference>
<protein>
    <submittedName>
        <fullName evidence="2">Helix-turn-helix domain-containing protein</fullName>
    </submittedName>
</protein>
<dbReference type="EMBL" id="JAVNWW010000004">
    <property type="protein sequence ID" value="MDU0809284.1"/>
    <property type="molecule type" value="Genomic_DNA"/>
</dbReference>
<keyword evidence="3" id="KW-1185">Reference proteome</keyword>
<sequence length="151" mass="17054">MDAEARISRPTKEEQRVAKESYEALSATLESLHATNPEIEIEETSEKIRIPLKALKLLATILKATSQGKPISIVPIATEMTTQAASELLGCSRPHLISLLENGEIPFIKVGKHRRIKYEDVTQYKAHMYSKQRARIIDMMKMDEDLGLYDS</sequence>
<evidence type="ECO:0000313" key="2">
    <source>
        <dbReference type="EMBL" id="MDU0809284.1"/>
    </source>
</evidence>
<dbReference type="SUPFAM" id="SSF46955">
    <property type="entry name" value="Putative DNA-binding domain"/>
    <property type="match status" value="1"/>
</dbReference>
<evidence type="ECO:0000259" key="1">
    <source>
        <dbReference type="Pfam" id="PF12728"/>
    </source>
</evidence>
<dbReference type="InterPro" id="IPR010093">
    <property type="entry name" value="SinI_DNA-bd"/>
</dbReference>
<name>A0ABU3TTT7_9BACT</name>
<gene>
    <name evidence="2" type="ORF">PQG45_09580</name>
</gene>
<dbReference type="Pfam" id="PF12728">
    <property type="entry name" value="HTH_17"/>
    <property type="match status" value="1"/>
</dbReference>
<comment type="caution">
    <text evidence="2">The sequence shown here is derived from an EMBL/GenBank/DDBJ whole genome shotgun (WGS) entry which is preliminary data.</text>
</comment>
<dbReference type="RefSeq" id="WP_315574501.1">
    <property type="nucleotide sequence ID" value="NZ_JARDXH010000001.1"/>
</dbReference>
<organism evidence="2 3">
    <name type="scientific">Aquirufa regiilacus</name>
    <dbReference type="NCBI Taxonomy" id="3024868"/>
    <lineage>
        <taxon>Bacteria</taxon>
        <taxon>Pseudomonadati</taxon>
        <taxon>Bacteroidota</taxon>
        <taxon>Cytophagia</taxon>
        <taxon>Cytophagales</taxon>
        <taxon>Flectobacillaceae</taxon>
        <taxon>Aquirufa</taxon>
    </lineage>
</organism>